<dbReference type="GO" id="GO:0004013">
    <property type="term" value="F:adenosylhomocysteinase activity"/>
    <property type="evidence" value="ECO:0007669"/>
    <property type="project" value="UniProtKB-UniRule"/>
</dbReference>
<feature type="binding site" evidence="7">
    <location>
        <begin position="297"/>
        <end position="299"/>
    </location>
    <ligand>
        <name>NAD(+)</name>
        <dbReference type="ChEBI" id="CHEBI:57540"/>
    </ligand>
</feature>
<reference evidence="12" key="1">
    <citation type="submission" date="2015-06" db="EMBL/GenBank/DDBJ databases">
        <authorList>
            <person name="Bertelli C."/>
        </authorList>
    </citation>
    <scope>NUCLEOTIDE SEQUENCE [LARGE SCALE GENOMIC DNA]</scope>
    <source>
        <strain evidence="12">CRIB-30</strain>
    </source>
</reference>
<evidence type="ECO:0000256" key="3">
    <source>
        <dbReference type="ARBA" id="ARBA00022801"/>
    </source>
</evidence>
<dbReference type="EC" id="3.13.2.1" evidence="5 8"/>
<keyword evidence="2 8" id="KW-0554">One-carbon metabolism</keyword>
<dbReference type="InterPro" id="IPR042172">
    <property type="entry name" value="Adenosylhomocyst_ase-like_sf"/>
</dbReference>
<dbReference type="SUPFAM" id="SSF52283">
    <property type="entry name" value="Formate/glycerate dehydrogenase catalytic domain-like"/>
    <property type="match status" value="1"/>
</dbReference>
<evidence type="ECO:0000259" key="10">
    <source>
        <dbReference type="SMART" id="SM00997"/>
    </source>
</evidence>
<evidence type="ECO:0000313" key="11">
    <source>
        <dbReference type="EMBL" id="CRX39251.1"/>
    </source>
</evidence>
<dbReference type="Gene3D" id="3.40.50.720">
    <property type="entry name" value="NAD(P)-binding Rossmann-like Domain"/>
    <property type="match status" value="1"/>
</dbReference>
<comment type="pathway">
    <text evidence="8">Amino-acid biosynthesis; L-homocysteine biosynthesis; L-homocysteine from S-adenosyl-L-homocysteine: step 1/1.</text>
</comment>
<dbReference type="Proteomes" id="UP000220251">
    <property type="component" value="Unassembled WGS sequence"/>
</dbReference>
<feature type="binding site" evidence="7">
    <location>
        <begin position="220"/>
        <end position="225"/>
    </location>
    <ligand>
        <name>NAD(+)</name>
        <dbReference type="ChEBI" id="CHEBI:57540"/>
    </ligand>
</feature>
<feature type="binding site" evidence="7">
    <location>
        <position position="353"/>
    </location>
    <ligand>
        <name>NAD(+)</name>
        <dbReference type="ChEBI" id="CHEBI:57540"/>
    </ligand>
</feature>
<dbReference type="PANTHER" id="PTHR23420">
    <property type="entry name" value="ADENOSYLHOMOCYSTEINASE"/>
    <property type="match status" value="1"/>
</dbReference>
<dbReference type="NCBIfam" id="NF004005">
    <property type="entry name" value="PRK05476.2-3"/>
    <property type="match status" value="1"/>
</dbReference>
<dbReference type="GO" id="GO:0005829">
    <property type="term" value="C:cytosol"/>
    <property type="evidence" value="ECO:0007669"/>
    <property type="project" value="TreeGrafter"/>
</dbReference>
<keyword evidence="12" id="KW-1185">Reference proteome</keyword>
<dbReference type="AlphaFoldDB" id="A0A0H5DRD2"/>
<evidence type="ECO:0000256" key="1">
    <source>
        <dbReference type="ARBA" id="ARBA00007122"/>
    </source>
</evidence>
<feature type="binding site" evidence="6">
    <location>
        <position position="65"/>
    </location>
    <ligand>
        <name>substrate</name>
    </ligand>
</feature>
<feature type="binding site" evidence="7">
    <location>
        <begin position="158"/>
        <end position="160"/>
    </location>
    <ligand>
        <name>NAD(+)</name>
        <dbReference type="ChEBI" id="CHEBI:57540"/>
    </ligand>
</feature>
<dbReference type="SUPFAM" id="SSF51735">
    <property type="entry name" value="NAD(P)-binding Rossmann-fold domains"/>
    <property type="match status" value="1"/>
</dbReference>
<feature type="binding site" evidence="6">
    <location>
        <position position="184"/>
    </location>
    <ligand>
        <name>substrate</name>
    </ligand>
</feature>
<dbReference type="InterPro" id="IPR036291">
    <property type="entry name" value="NAD(P)-bd_dom_sf"/>
</dbReference>
<comment type="cofactor">
    <cofactor evidence="7 8">
        <name>NAD(+)</name>
        <dbReference type="ChEBI" id="CHEBI:57540"/>
    </cofactor>
    <text evidence="7 8">Binds 1 NAD(+) per subunit.</text>
</comment>
<dbReference type="UniPathway" id="UPA00314">
    <property type="reaction ID" value="UER00076"/>
</dbReference>
<keyword evidence="3 8" id="KW-0378">Hydrolase</keyword>
<protein>
    <recommendedName>
        <fullName evidence="5 8">Adenosylhomocysteinase</fullName>
        <ecNumber evidence="5 8">3.13.2.1</ecNumber>
    </recommendedName>
</protein>
<evidence type="ECO:0000256" key="5">
    <source>
        <dbReference type="NCBIfam" id="TIGR00936"/>
    </source>
</evidence>
<proteinExistence type="inferred from homology"/>
<feature type="binding site" evidence="6">
    <location>
        <position position="188"/>
    </location>
    <ligand>
        <name>substrate</name>
    </ligand>
</feature>
<dbReference type="FunFam" id="3.40.50.720:FF:000004">
    <property type="entry name" value="Adenosylhomocysteinase"/>
    <property type="match status" value="1"/>
</dbReference>
<comment type="similarity">
    <text evidence="1 9">Belongs to the adenosylhomocysteinase family.</text>
</comment>
<feature type="binding site" evidence="7">
    <location>
        <position position="346"/>
    </location>
    <ligand>
        <name>NAD(+)</name>
        <dbReference type="ChEBI" id="CHEBI:57540"/>
    </ligand>
</feature>
<evidence type="ECO:0000256" key="4">
    <source>
        <dbReference type="ARBA" id="ARBA00023027"/>
    </source>
</evidence>
<feature type="binding site" evidence="7">
    <location>
        <position position="241"/>
    </location>
    <ligand>
        <name>NAD(+)</name>
        <dbReference type="ChEBI" id="CHEBI:57540"/>
    </ligand>
</feature>
<feature type="binding site" evidence="6">
    <location>
        <position position="157"/>
    </location>
    <ligand>
        <name>substrate</name>
    </ligand>
</feature>
<dbReference type="PANTHER" id="PTHR23420:SF0">
    <property type="entry name" value="ADENOSYLHOMOCYSTEINASE"/>
    <property type="match status" value="1"/>
</dbReference>
<dbReference type="SMART" id="SM00996">
    <property type="entry name" value="AdoHcyase"/>
    <property type="match status" value="1"/>
</dbReference>
<dbReference type="GO" id="GO:0033353">
    <property type="term" value="P:S-adenosylmethionine cycle"/>
    <property type="evidence" value="ECO:0007669"/>
    <property type="project" value="TreeGrafter"/>
</dbReference>
<dbReference type="InterPro" id="IPR000043">
    <property type="entry name" value="Adenosylhomocysteinase-like"/>
</dbReference>
<evidence type="ECO:0000256" key="8">
    <source>
        <dbReference type="RuleBase" id="RU000548"/>
    </source>
</evidence>
<dbReference type="PIRSF" id="PIRSF001109">
    <property type="entry name" value="Ad_hcy_hydrolase"/>
    <property type="match status" value="1"/>
</dbReference>
<dbReference type="Pfam" id="PF05221">
    <property type="entry name" value="AdoHcyase"/>
    <property type="match status" value="2"/>
</dbReference>
<evidence type="ECO:0000256" key="2">
    <source>
        <dbReference type="ARBA" id="ARBA00022563"/>
    </source>
</evidence>
<dbReference type="Pfam" id="PF00670">
    <property type="entry name" value="AdoHcyase_NAD"/>
    <property type="match status" value="1"/>
</dbReference>
<evidence type="ECO:0000256" key="9">
    <source>
        <dbReference type="RuleBase" id="RU004166"/>
    </source>
</evidence>
<dbReference type="InterPro" id="IPR015878">
    <property type="entry name" value="Ado_hCys_hydrolase_NAD-bd"/>
</dbReference>
<dbReference type="RefSeq" id="WP_204250555.1">
    <property type="nucleotide sequence ID" value="NZ_CWGJ01000026.1"/>
</dbReference>
<accession>A0A0H5DRD2</accession>
<feature type="domain" description="S-adenosyl-L-homocysteine hydrolase NAD binding" evidence="10">
    <location>
        <begin position="189"/>
        <end position="352"/>
    </location>
</feature>
<dbReference type="Gene3D" id="3.40.50.1480">
    <property type="entry name" value="Adenosylhomocysteinase-like"/>
    <property type="match status" value="3"/>
</dbReference>
<comment type="catalytic activity">
    <reaction evidence="8">
        <text>S-adenosyl-L-homocysteine + H2O = L-homocysteine + adenosine</text>
        <dbReference type="Rhea" id="RHEA:21708"/>
        <dbReference type="ChEBI" id="CHEBI:15377"/>
        <dbReference type="ChEBI" id="CHEBI:16335"/>
        <dbReference type="ChEBI" id="CHEBI:57856"/>
        <dbReference type="ChEBI" id="CHEBI:58199"/>
        <dbReference type="EC" id="3.13.2.1"/>
    </reaction>
</comment>
<dbReference type="SMART" id="SM00997">
    <property type="entry name" value="AdoHcyase_NAD"/>
    <property type="match status" value="1"/>
</dbReference>
<gene>
    <name evidence="11" type="primary">ahcY</name>
    <name evidence="11" type="ORF">ELAC_1927</name>
</gene>
<evidence type="ECO:0000256" key="7">
    <source>
        <dbReference type="PIRSR" id="PIRSR001109-2"/>
    </source>
</evidence>
<name>A0A0H5DRD2_9BACT</name>
<evidence type="ECO:0000313" key="12">
    <source>
        <dbReference type="Proteomes" id="UP000220251"/>
    </source>
</evidence>
<organism evidence="11 12">
    <name type="scientific">Estrella lausannensis</name>
    <dbReference type="NCBI Taxonomy" id="483423"/>
    <lineage>
        <taxon>Bacteria</taxon>
        <taxon>Pseudomonadati</taxon>
        <taxon>Chlamydiota</taxon>
        <taxon>Chlamydiia</taxon>
        <taxon>Parachlamydiales</taxon>
        <taxon>Candidatus Criblamydiaceae</taxon>
        <taxon>Estrella</taxon>
    </lineage>
</organism>
<dbReference type="NCBIfam" id="TIGR00936">
    <property type="entry name" value="ahcY"/>
    <property type="match status" value="1"/>
</dbReference>
<feature type="binding site" evidence="6">
    <location>
        <position position="136"/>
    </location>
    <ligand>
        <name>substrate</name>
    </ligand>
</feature>
<keyword evidence="4 7" id="KW-0520">NAD</keyword>
<dbReference type="GO" id="GO:0006730">
    <property type="term" value="P:one-carbon metabolic process"/>
    <property type="evidence" value="ECO:0007669"/>
    <property type="project" value="UniProtKB-UniRule"/>
</dbReference>
<dbReference type="EMBL" id="CWGJ01000026">
    <property type="protein sequence ID" value="CRX39251.1"/>
    <property type="molecule type" value="Genomic_DNA"/>
</dbReference>
<dbReference type="CDD" id="cd00401">
    <property type="entry name" value="SAHH"/>
    <property type="match status" value="1"/>
</dbReference>
<evidence type="ECO:0000256" key="6">
    <source>
        <dbReference type="PIRSR" id="PIRSR001109-1"/>
    </source>
</evidence>
<sequence>MVAVGYKIRDGLPVDSERGRELAERGRLETALARKEMPGIAELVAEYGEKKPLLGARIAGCLHLTVETAVLVTALRSLGASVRWCSCNVFSTEDHAAAYLASEGFPVFAWKGMSEKEYWECIADTVSISPDLIIDDGGDMTKYVLDQGIAVKGVAEETTTGVRLLKQRESLPFPAIAVNDLITKSQFDNRYGCRESLLAGLMQGSGMMIGGKVAVVAGYGDVGRGCVEALSGLGARVVVTEIDPIAAYRAVMEGFEVMTMDEAALIGDLFITATGCVSVIEGRHLEMMKDGALLANIGHFDWEIDVSYLMKNPDIERVNIKPLVDKFAWRGRDKCLLLLGEGRLVNLSLASGHPSFVMSNSFCGQILAMLELWKGGYSPGVHKLPRLLDEKIARLHLKPLGAKLTTLTRKQAEYLGVSIEGPFKT</sequence>